<feature type="compositionally biased region" description="Acidic residues" evidence="1">
    <location>
        <begin position="16"/>
        <end position="30"/>
    </location>
</feature>
<name>A0A8X6UTW4_NEPPI</name>
<evidence type="ECO:0000256" key="1">
    <source>
        <dbReference type="SAM" id="MobiDB-lite"/>
    </source>
</evidence>
<dbReference type="Proteomes" id="UP000887013">
    <property type="component" value="Unassembled WGS sequence"/>
</dbReference>
<feature type="non-terminal residue" evidence="2">
    <location>
        <position position="1"/>
    </location>
</feature>
<protein>
    <submittedName>
        <fullName evidence="2">Uncharacterized protein</fullName>
    </submittedName>
</protein>
<keyword evidence="3" id="KW-1185">Reference proteome</keyword>
<accession>A0A8X6UTW4</accession>
<comment type="caution">
    <text evidence="2">The sequence shown here is derived from an EMBL/GenBank/DDBJ whole genome shotgun (WGS) entry which is preliminary data.</text>
</comment>
<dbReference type="EMBL" id="BMAW01038094">
    <property type="protein sequence ID" value="GFU51031.1"/>
    <property type="molecule type" value="Genomic_DNA"/>
</dbReference>
<proteinExistence type="predicted"/>
<organism evidence="2 3">
    <name type="scientific">Nephila pilipes</name>
    <name type="common">Giant wood spider</name>
    <name type="synonym">Nephila maculata</name>
    <dbReference type="NCBI Taxonomy" id="299642"/>
    <lineage>
        <taxon>Eukaryota</taxon>
        <taxon>Metazoa</taxon>
        <taxon>Ecdysozoa</taxon>
        <taxon>Arthropoda</taxon>
        <taxon>Chelicerata</taxon>
        <taxon>Arachnida</taxon>
        <taxon>Araneae</taxon>
        <taxon>Araneomorphae</taxon>
        <taxon>Entelegynae</taxon>
        <taxon>Araneoidea</taxon>
        <taxon>Nephilidae</taxon>
        <taxon>Nephila</taxon>
    </lineage>
</organism>
<dbReference type="AlphaFoldDB" id="A0A8X6UTW4"/>
<gene>
    <name evidence="2" type="ORF">NPIL_133621</name>
</gene>
<feature type="region of interest" description="Disordered" evidence="1">
    <location>
        <begin position="16"/>
        <end position="56"/>
    </location>
</feature>
<evidence type="ECO:0000313" key="3">
    <source>
        <dbReference type="Proteomes" id="UP000887013"/>
    </source>
</evidence>
<evidence type="ECO:0000313" key="2">
    <source>
        <dbReference type="EMBL" id="GFU51031.1"/>
    </source>
</evidence>
<reference evidence="2" key="1">
    <citation type="submission" date="2020-08" db="EMBL/GenBank/DDBJ databases">
        <title>Multicomponent nature underlies the extraordinary mechanical properties of spider dragline silk.</title>
        <authorList>
            <person name="Kono N."/>
            <person name="Nakamura H."/>
            <person name="Mori M."/>
            <person name="Yoshida Y."/>
            <person name="Ohtoshi R."/>
            <person name="Malay A.D."/>
            <person name="Moran D.A.P."/>
            <person name="Tomita M."/>
            <person name="Numata K."/>
            <person name="Arakawa K."/>
        </authorList>
    </citation>
    <scope>NUCLEOTIDE SEQUENCE</scope>
</reference>
<sequence>FSRSLKLVEEIWNADESDINTDSENDENDDDVKNPSFAPPDLQCDSSSEEKTNEEVSIVPEISIVDSVLEQNIYCPSTGSIKRFKRKKLKVFFF</sequence>